<dbReference type="Proteomes" id="UP000220621">
    <property type="component" value="Unassembled WGS sequence"/>
</dbReference>
<dbReference type="Pfam" id="PF04266">
    <property type="entry name" value="ASCH"/>
    <property type="match status" value="1"/>
</dbReference>
<dbReference type="EMBL" id="CP126099">
    <property type="protein sequence ID" value="WHY31041.1"/>
    <property type="molecule type" value="Genomic_DNA"/>
</dbReference>
<protein>
    <submittedName>
        <fullName evidence="2">ASCH domain-containing protein</fullName>
    </submittedName>
</protein>
<dbReference type="Gene3D" id="3.10.400.10">
    <property type="entry name" value="Sulfate adenylyltransferase"/>
    <property type="match status" value="1"/>
</dbReference>
<feature type="domain" description="ASCH" evidence="1">
    <location>
        <begin position="25"/>
        <end position="143"/>
    </location>
</feature>
<proteinExistence type="predicted"/>
<evidence type="ECO:0000259" key="1">
    <source>
        <dbReference type="SMART" id="SM01022"/>
    </source>
</evidence>
<dbReference type="InterPro" id="IPR015947">
    <property type="entry name" value="PUA-like_sf"/>
</dbReference>
<dbReference type="CDD" id="cd06553">
    <property type="entry name" value="ASCH_Ef3133_like"/>
    <property type="match status" value="1"/>
</dbReference>
<organism evidence="2 4">
    <name type="scientific">Bacillus wiedmannii</name>
    <dbReference type="NCBI Taxonomy" id="1890302"/>
    <lineage>
        <taxon>Bacteria</taxon>
        <taxon>Bacillati</taxon>
        <taxon>Bacillota</taxon>
        <taxon>Bacilli</taxon>
        <taxon>Bacillales</taxon>
        <taxon>Bacillaceae</taxon>
        <taxon>Bacillus</taxon>
        <taxon>Bacillus cereus group</taxon>
    </lineage>
</organism>
<dbReference type="InterPro" id="IPR007374">
    <property type="entry name" value="ASCH_domain"/>
</dbReference>
<dbReference type="PANTHER" id="PTHR39203">
    <property type="entry name" value="CYTOPLASMIC PROTEIN-RELATED"/>
    <property type="match status" value="1"/>
</dbReference>
<dbReference type="EMBL" id="NUDL01000043">
    <property type="protein sequence ID" value="PEM55269.1"/>
    <property type="molecule type" value="Genomic_DNA"/>
</dbReference>
<evidence type="ECO:0000313" key="3">
    <source>
        <dbReference type="EMBL" id="WHY31041.1"/>
    </source>
</evidence>
<dbReference type="SMART" id="SM01022">
    <property type="entry name" value="ASCH"/>
    <property type="match status" value="1"/>
</dbReference>
<dbReference type="InterPro" id="IPR009326">
    <property type="entry name" value="DUF984"/>
</dbReference>
<dbReference type="Proteomes" id="UP001178303">
    <property type="component" value="Chromosome"/>
</dbReference>
<name>A0A1A9PNF8_9BACI</name>
<dbReference type="PANTHER" id="PTHR39203:SF1">
    <property type="entry name" value="CYTOPLASMIC PROTEIN"/>
    <property type="match status" value="1"/>
</dbReference>
<reference evidence="3" key="2">
    <citation type="submission" date="2023-05" db="EMBL/GenBank/DDBJ databases">
        <title>Comparative genomics of Bacillaceae isolates and their secondary metabolite potential.</title>
        <authorList>
            <person name="Song L."/>
            <person name="Nielsen L.J."/>
            <person name="Mohite O."/>
            <person name="Xu X."/>
            <person name="Weber T."/>
            <person name="Kovacs A.T."/>
        </authorList>
    </citation>
    <scope>NUCLEOTIDE SEQUENCE</scope>
    <source>
        <strain evidence="3">LN15</strain>
    </source>
</reference>
<dbReference type="AlphaFoldDB" id="A0A1A9PNF8"/>
<evidence type="ECO:0000313" key="2">
    <source>
        <dbReference type="EMBL" id="PEM55269.1"/>
    </source>
</evidence>
<sequence length="146" mass="17055">MNEAAQQYWTEYWKDAEIPKSVSAWKFGDTPNRLAKQVVDGTKTATCSAYLFYELKNIPLPTTEDYSVILDHDENPVAIVKTIEVTIVPMNEITEEFAIAEGDESYKNWKEIHERYFRSKLNEVGHDFSDDILLVCERFRRIDIKK</sequence>
<gene>
    <name evidence="2" type="ORF">CN611_14940</name>
    <name evidence="3" type="ORF">QNH45_09775</name>
</gene>
<accession>A0A1A9PNF8</accession>
<evidence type="ECO:0000313" key="4">
    <source>
        <dbReference type="Proteomes" id="UP000220621"/>
    </source>
</evidence>
<dbReference type="PIRSF" id="PIRSF021320">
    <property type="entry name" value="DUF984"/>
    <property type="match status" value="1"/>
</dbReference>
<reference evidence="2 4" key="1">
    <citation type="submission" date="2017-09" db="EMBL/GenBank/DDBJ databases">
        <title>Large-scale bioinformatics analysis of Bacillus genomes uncovers conserved roles of natural products in bacterial physiology.</title>
        <authorList>
            <consortium name="Agbiome Team Llc"/>
            <person name="Bleich R.M."/>
            <person name="Grubbs K.J."/>
            <person name="Santa Maria K.C."/>
            <person name="Allen S.E."/>
            <person name="Farag S."/>
            <person name="Shank E.A."/>
            <person name="Bowers A."/>
        </authorList>
    </citation>
    <scope>NUCLEOTIDE SEQUENCE [LARGE SCALE GENOMIC DNA]</scope>
    <source>
        <strain evidence="2 4">AFS010764</strain>
    </source>
</reference>
<dbReference type="RefSeq" id="WP_064476342.1">
    <property type="nucleotide sequence ID" value="NZ_CP015257.1"/>
</dbReference>
<dbReference type="SUPFAM" id="SSF88697">
    <property type="entry name" value="PUA domain-like"/>
    <property type="match status" value="1"/>
</dbReference>